<dbReference type="Proteomes" id="UP001207654">
    <property type="component" value="Unassembled WGS sequence"/>
</dbReference>
<name>A0ABT4A8N7_9BACT</name>
<proteinExistence type="predicted"/>
<dbReference type="RefSeq" id="WP_267536168.1">
    <property type="nucleotide sequence ID" value="NZ_JAPNKA010000001.1"/>
</dbReference>
<comment type="caution">
    <text evidence="1">The sequence shown here is derived from an EMBL/GenBank/DDBJ whole genome shotgun (WGS) entry which is preliminary data.</text>
</comment>
<gene>
    <name evidence="1" type="ORF">OV287_22960</name>
</gene>
<reference evidence="1 2" key="1">
    <citation type="submission" date="2022-11" db="EMBL/GenBank/DDBJ databases">
        <title>Minimal conservation of predation-associated metabolite biosynthetic gene clusters underscores biosynthetic potential of Myxococcota including descriptions for ten novel species: Archangium lansinium sp. nov., Myxococcus landrumus sp. nov., Nannocystis bai.</title>
        <authorList>
            <person name="Ahearne A."/>
            <person name="Stevens C."/>
            <person name="Phillips K."/>
        </authorList>
    </citation>
    <scope>NUCLEOTIDE SEQUENCE [LARGE SCALE GENOMIC DNA]</scope>
    <source>
        <strain evidence="1 2">MIWBW</strain>
    </source>
</reference>
<keyword evidence="2" id="KW-1185">Reference proteome</keyword>
<organism evidence="1 2">
    <name type="scientific">Archangium lansingense</name>
    <dbReference type="NCBI Taxonomy" id="2995310"/>
    <lineage>
        <taxon>Bacteria</taxon>
        <taxon>Pseudomonadati</taxon>
        <taxon>Myxococcota</taxon>
        <taxon>Myxococcia</taxon>
        <taxon>Myxococcales</taxon>
        <taxon>Cystobacterineae</taxon>
        <taxon>Archangiaceae</taxon>
        <taxon>Archangium</taxon>
    </lineage>
</organism>
<evidence type="ECO:0000313" key="2">
    <source>
        <dbReference type="Proteomes" id="UP001207654"/>
    </source>
</evidence>
<sequence length="56" mass="5949">MTPEINGTFRLTNQAQGETLSLDIINDGKANNAPILAKKALVSGQLWKVSPVSPCP</sequence>
<dbReference type="EMBL" id="JAPNKA010000001">
    <property type="protein sequence ID" value="MCY1077334.1"/>
    <property type="molecule type" value="Genomic_DNA"/>
</dbReference>
<evidence type="ECO:0000313" key="1">
    <source>
        <dbReference type="EMBL" id="MCY1077334.1"/>
    </source>
</evidence>
<accession>A0ABT4A8N7</accession>
<protein>
    <submittedName>
        <fullName evidence="1">Uncharacterized protein</fullName>
    </submittedName>
</protein>